<comment type="caution">
    <text evidence="5">The sequence shown here is derived from an EMBL/GenBank/DDBJ whole genome shotgun (WGS) entry which is preliminary data.</text>
</comment>
<reference evidence="5 6" key="1">
    <citation type="submission" date="2018-10" db="EMBL/GenBank/DDBJ databases">
        <title>Comparative analysis of microorganisms from saline springs in Andes Mountain Range, Colombia.</title>
        <authorList>
            <person name="Rubin E."/>
        </authorList>
    </citation>
    <scope>NUCLEOTIDE SEQUENCE [LARGE SCALE GENOMIC DNA]</scope>
    <source>
        <strain evidence="5 6">USBA 36</strain>
    </source>
</reference>
<dbReference type="AlphaFoldDB" id="A0A420WNY6"/>
<proteinExistence type="predicted"/>
<dbReference type="GO" id="GO:0016706">
    <property type="term" value="F:2-oxoglutarate-dependent dioxygenase activity"/>
    <property type="evidence" value="ECO:0007669"/>
    <property type="project" value="UniProtKB-ARBA"/>
</dbReference>
<dbReference type="EMBL" id="RBIG01000001">
    <property type="protein sequence ID" value="RKQ72575.1"/>
    <property type="molecule type" value="Genomic_DNA"/>
</dbReference>
<dbReference type="InterPro" id="IPR042098">
    <property type="entry name" value="TauD-like_sf"/>
</dbReference>
<evidence type="ECO:0000259" key="4">
    <source>
        <dbReference type="Pfam" id="PF02668"/>
    </source>
</evidence>
<dbReference type="GO" id="GO:0017000">
    <property type="term" value="P:antibiotic biosynthetic process"/>
    <property type="evidence" value="ECO:0007669"/>
    <property type="project" value="UniProtKB-KW"/>
</dbReference>
<dbReference type="InterPro" id="IPR003819">
    <property type="entry name" value="TauD/TfdA-like"/>
</dbReference>
<name>A0A420WNY6_9PROT</name>
<keyword evidence="3" id="KW-0045">Antibiotic biosynthesis</keyword>
<dbReference type="Pfam" id="PF02668">
    <property type="entry name" value="TauD"/>
    <property type="match status" value="1"/>
</dbReference>
<accession>A0A420WNY6</accession>
<dbReference type="InterPro" id="IPR050411">
    <property type="entry name" value="AlphaKG_dependent_hydroxylases"/>
</dbReference>
<sequence>MTALPRIEGDCVWHGAEMATSDRWIVELTGQDIAALDAALAHVEAQGMAWHDITRESFPLGALADRLEAVREELENGSGMVKLRRIPVERYSEAQLKKLYFGLGKHLGYTLFQNNRGELMREIRDEGASVVGERYGQVQTKDNGTFLSSYARTLSNGALRFHTDRCDVVGLLCVRQAANGGVSKLCSSPMVYNTIRERRPDLLEVLCQPYYRSRFGEEKGAEQVAYPLPIFGLRDGKLTSHYSLTYIEAAAFIAGVPPMTDAQKEALALFQATMEELSFEMVLEPGDIQLLNNHVVYHGRTPFTDDATQGRDRLLFRLWLSMPNSRPLPQDHSVLWRHVEAGAVRGGIGQEALLPA</sequence>
<dbReference type="Gene3D" id="3.60.130.10">
    <property type="entry name" value="Clavaminate synthase-like"/>
    <property type="match status" value="1"/>
</dbReference>
<organism evidence="5 6">
    <name type="scientific">Oceanibaculum indicum</name>
    <dbReference type="NCBI Taxonomy" id="526216"/>
    <lineage>
        <taxon>Bacteria</taxon>
        <taxon>Pseudomonadati</taxon>
        <taxon>Pseudomonadota</taxon>
        <taxon>Alphaproteobacteria</taxon>
        <taxon>Rhodospirillales</taxon>
        <taxon>Oceanibaculaceae</taxon>
        <taxon>Oceanibaculum</taxon>
    </lineage>
</organism>
<evidence type="ECO:0000313" key="6">
    <source>
        <dbReference type="Proteomes" id="UP000277424"/>
    </source>
</evidence>
<dbReference type="PANTHER" id="PTHR10696">
    <property type="entry name" value="GAMMA-BUTYROBETAINE HYDROXYLASE-RELATED"/>
    <property type="match status" value="1"/>
</dbReference>
<dbReference type="RefSeq" id="WP_244922192.1">
    <property type="nucleotide sequence ID" value="NZ_RBIG01000001.1"/>
</dbReference>
<keyword evidence="2" id="KW-0560">Oxidoreductase</keyword>
<keyword evidence="5" id="KW-0223">Dioxygenase</keyword>
<feature type="domain" description="TauD/TfdA-like" evidence="4">
    <location>
        <begin position="55"/>
        <end position="319"/>
    </location>
</feature>
<comment type="cofactor">
    <cofactor evidence="1">
        <name>Fe(2+)</name>
        <dbReference type="ChEBI" id="CHEBI:29033"/>
    </cofactor>
</comment>
<protein>
    <submittedName>
        <fullName evidence="5">TfdA family taurine catabolism dioxygenase TauD</fullName>
    </submittedName>
</protein>
<gene>
    <name evidence="5" type="ORF">BCL74_0343</name>
</gene>
<evidence type="ECO:0000313" key="5">
    <source>
        <dbReference type="EMBL" id="RKQ72575.1"/>
    </source>
</evidence>
<dbReference type="PANTHER" id="PTHR10696:SF56">
    <property type="entry name" value="TAUD_TFDA-LIKE DOMAIN-CONTAINING PROTEIN"/>
    <property type="match status" value="1"/>
</dbReference>
<dbReference type="SUPFAM" id="SSF51197">
    <property type="entry name" value="Clavaminate synthase-like"/>
    <property type="match status" value="1"/>
</dbReference>
<evidence type="ECO:0000256" key="3">
    <source>
        <dbReference type="ARBA" id="ARBA00023194"/>
    </source>
</evidence>
<evidence type="ECO:0000256" key="2">
    <source>
        <dbReference type="ARBA" id="ARBA00023002"/>
    </source>
</evidence>
<evidence type="ECO:0000256" key="1">
    <source>
        <dbReference type="ARBA" id="ARBA00001954"/>
    </source>
</evidence>
<dbReference type="Proteomes" id="UP000277424">
    <property type="component" value="Unassembled WGS sequence"/>
</dbReference>